<accession>A0AAN9XVJ3</accession>
<reference evidence="1 2" key="1">
    <citation type="submission" date="2024-01" db="EMBL/GenBank/DDBJ databases">
        <title>The genomes of 5 underutilized Papilionoideae crops provide insights into root nodulation and disease resistanc.</title>
        <authorList>
            <person name="Jiang F."/>
        </authorList>
    </citation>
    <scope>NUCLEOTIDE SEQUENCE [LARGE SCALE GENOMIC DNA]</scope>
    <source>
        <strain evidence="1">DUOXIRENSHENG_FW03</strain>
        <tissue evidence="1">Leaves</tissue>
    </source>
</reference>
<dbReference type="EMBL" id="JAYMYS010000001">
    <property type="protein sequence ID" value="KAK7410579.1"/>
    <property type="molecule type" value="Genomic_DNA"/>
</dbReference>
<evidence type="ECO:0000313" key="2">
    <source>
        <dbReference type="Proteomes" id="UP001386955"/>
    </source>
</evidence>
<comment type="caution">
    <text evidence="1">The sequence shown here is derived from an EMBL/GenBank/DDBJ whole genome shotgun (WGS) entry which is preliminary data.</text>
</comment>
<dbReference type="Proteomes" id="UP001386955">
    <property type="component" value="Unassembled WGS sequence"/>
</dbReference>
<dbReference type="AlphaFoldDB" id="A0AAN9XVJ3"/>
<organism evidence="1 2">
    <name type="scientific">Psophocarpus tetragonolobus</name>
    <name type="common">Winged bean</name>
    <name type="synonym">Dolichos tetragonolobus</name>
    <dbReference type="NCBI Taxonomy" id="3891"/>
    <lineage>
        <taxon>Eukaryota</taxon>
        <taxon>Viridiplantae</taxon>
        <taxon>Streptophyta</taxon>
        <taxon>Embryophyta</taxon>
        <taxon>Tracheophyta</taxon>
        <taxon>Spermatophyta</taxon>
        <taxon>Magnoliopsida</taxon>
        <taxon>eudicotyledons</taxon>
        <taxon>Gunneridae</taxon>
        <taxon>Pentapetalae</taxon>
        <taxon>rosids</taxon>
        <taxon>fabids</taxon>
        <taxon>Fabales</taxon>
        <taxon>Fabaceae</taxon>
        <taxon>Papilionoideae</taxon>
        <taxon>50 kb inversion clade</taxon>
        <taxon>NPAAA clade</taxon>
        <taxon>indigoferoid/millettioid clade</taxon>
        <taxon>Phaseoleae</taxon>
        <taxon>Psophocarpus</taxon>
    </lineage>
</organism>
<protein>
    <submittedName>
        <fullName evidence="1">Uncharacterized protein</fullName>
    </submittedName>
</protein>
<proteinExistence type="predicted"/>
<gene>
    <name evidence="1" type="ORF">VNO78_01472</name>
</gene>
<evidence type="ECO:0000313" key="1">
    <source>
        <dbReference type="EMBL" id="KAK7410579.1"/>
    </source>
</evidence>
<keyword evidence="2" id="KW-1185">Reference proteome</keyword>
<name>A0AAN9XVJ3_PSOTE</name>
<sequence>MSVESVCSLSEFCCVVLDVSKESWHIVDLFNQFCDVINDDENKAQSWGTNDGIGLIMDSDCITLAKRNSNDCTDDPIAFDCIKQQKD</sequence>